<sequence length="102" mass="11238">MDPDGSNLKNLTNNGAHDLYPVWPPDGTKIAFVSLRIGSGDIYVMNADGTKIALVSNRDGNWEIYVMDADGATQTNLTNNAAKDSIVDWQKPQIRTPSQKFR</sequence>
<proteinExistence type="inferred from homology"/>
<reference evidence="2" key="1">
    <citation type="journal article" date="2015" name="Nature">
        <title>Complex archaea that bridge the gap between prokaryotes and eukaryotes.</title>
        <authorList>
            <person name="Spang A."/>
            <person name="Saw J.H."/>
            <person name="Jorgensen S.L."/>
            <person name="Zaremba-Niedzwiedzka K."/>
            <person name="Martijn J."/>
            <person name="Lind A.E."/>
            <person name="van Eijk R."/>
            <person name="Schleper C."/>
            <person name="Guy L."/>
            <person name="Ettema T.J."/>
        </authorList>
    </citation>
    <scope>NUCLEOTIDE SEQUENCE</scope>
</reference>
<comment type="caution">
    <text evidence="2">The sequence shown here is derived from an EMBL/GenBank/DDBJ whole genome shotgun (WGS) entry which is preliminary data.</text>
</comment>
<dbReference type="PANTHER" id="PTHR36842">
    <property type="entry name" value="PROTEIN TOLB HOMOLOG"/>
    <property type="match status" value="1"/>
</dbReference>
<dbReference type="SUPFAM" id="SSF69304">
    <property type="entry name" value="Tricorn protease N-terminal domain"/>
    <property type="match status" value="1"/>
</dbReference>
<dbReference type="AlphaFoldDB" id="A0A0F9FKD6"/>
<dbReference type="Gene3D" id="2.120.10.30">
    <property type="entry name" value="TolB, C-terminal domain"/>
    <property type="match status" value="2"/>
</dbReference>
<dbReference type="InterPro" id="IPR011042">
    <property type="entry name" value="6-blade_b-propeller_TolB-like"/>
</dbReference>
<accession>A0A0F9FKD6</accession>
<protein>
    <submittedName>
        <fullName evidence="2">Uncharacterized protein</fullName>
    </submittedName>
</protein>
<comment type="similarity">
    <text evidence="1">Belongs to the TolB family.</text>
</comment>
<evidence type="ECO:0000256" key="1">
    <source>
        <dbReference type="ARBA" id="ARBA00009820"/>
    </source>
</evidence>
<dbReference type="EMBL" id="LAZR01032215">
    <property type="protein sequence ID" value="KKL51532.1"/>
    <property type="molecule type" value="Genomic_DNA"/>
</dbReference>
<dbReference type="Pfam" id="PF07676">
    <property type="entry name" value="PD40"/>
    <property type="match status" value="2"/>
</dbReference>
<dbReference type="PANTHER" id="PTHR36842:SF1">
    <property type="entry name" value="PROTEIN TOLB"/>
    <property type="match status" value="1"/>
</dbReference>
<gene>
    <name evidence="2" type="ORF">LCGC14_2294550</name>
</gene>
<dbReference type="InterPro" id="IPR011659">
    <property type="entry name" value="WD40"/>
</dbReference>
<organism evidence="2">
    <name type="scientific">marine sediment metagenome</name>
    <dbReference type="NCBI Taxonomy" id="412755"/>
    <lineage>
        <taxon>unclassified sequences</taxon>
        <taxon>metagenomes</taxon>
        <taxon>ecological metagenomes</taxon>
    </lineage>
</organism>
<evidence type="ECO:0000313" key="2">
    <source>
        <dbReference type="EMBL" id="KKL51532.1"/>
    </source>
</evidence>
<name>A0A0F9FKD6_9ZZZZ</name>